<dbReference type="Pfam" id="PF13884">
    <property type="entry name" value="Peptidase_S74"/>
    <property type="match status" value="1"/>
</dbReference>
<keyword evidence="6" id="KW-1185">Reference proteome</keyword>
<reference evidence="4" key="2">
    <citation type="submission" date="2024-04" db="EMBL/GenBank/DDBJ databases">
        <authorList>
            <person name="Chen Y."/>
            <person name="Shah S."/>
            <person name="Dougan E. K."/>
            <person name="Thang M."/>
            <person name="Chan C."/>
        </authorList>
    </citation>
    <scope>NUCLEOTIDE SEQUENCE [LARGE SCALE GENOMIC DNA]</scope>
</reference>
<evidence type="ECO:0000256" key="1">
    <source>
        <dbReference type="SAM" id="Coils"/>
    </source>
</evidence>
<gene>
    <name evidence="3" type="ORF">C1SCF055_LOCUS5460</name>
</gene>
<comment type="caution">
    <text evidence="3">The sequence shown here is derived from an EMBL/GenBank/DDBJ whole genome shotgun (WGS) entry which is preliminary data.</text>
</comment>
<dbReference type="EMBL" id="CAMXCT020000335">
    <property type="protein sequence ID" value="CAL1130683.1"/>
    <property type="molecule type" value="Genomic_DNA"/>
</dbReference>
<evidence type="ECO:0000313" key="4">
    <source>
        <dbReference type="EMBL" id="CAL1130683.1"/>
    </source>
</evidence>
<dbReference type="Gene3D" id="1.10.10.10">
    <property type="entry name" value="Winged helix-like DNA-binding domain superfamily/Winged helix DNA-binding domain"/>
    <property type="match status" value="1"/>
</dbReference>
<sequence length="163" mass="18163">MFGKGGTLHGHWVSDNTISSSDRRLKKSIKPLYEAMQRPGESQDASDGVGWVLRQLRPVSFKFKKGPEAKYSRYGFIAQELQDVIPSVVRPITSDGKPRLAVVYQDLIALLTSAAQMLQEKVSKQEDKIARLEEQLAAMSKKLDLLVEAHTDKASQKEPALVL</sequence>
<proteinExistence type="predicted"/>
<evidence type="ECO:0000313" key="3">
    <source>
        <dbReference type="EMBL" id="CAI3977308.1"/>
    </source>
</evidence>
<evidence type="ECO:0000313" key="6">
    <source>
        <dbReference type="Proteomes" id="UP001152797"/>
    </source>
</evidence>
<dbReference type="OrthoDB" id="425447at2759"/>
<protein>
    <submittedName>
        <fullName evidence="5">Long tail fiber protein Gp37 (Protein Gp37) (Gene product 37) (Gp37) (Receptor-recognizing protein) [Cleaved into: Mature tail fiber protein Gp37 Intramolecular chaperone]</fullName>
    </submittedName>
</protein>
<keyword evidence="1" id="KW-0175">Coiled coil</keyword>
<dbReference type="EMBL" id="CAMXCT030000335">
    <property type="protein sequence ID" value="CAL4764620.1"/>
    <property type="molecule type" value="Genomic_DNA"/>
</dbReference>
<evidence type="ECO:0000313" key="5">
    <source>
        <dbReference type="EMBL" id="CAL4764620.1"/>
    </source>
</evidence>
<dbReference type="InterPro" id="IPR030392">
    <property type="entry name" value="S74_ICA"/>
</dbReference>
<accession>A0A9P1BPY2</accession>
<dbReference type="EMBL" id="CAMXCT010000335">
    <property type="protein sequence ID" value="CAI3977308.1"/>
    <property type="molecule type" value="Genomic_DNA"/>
</dbReference>
<dbReference type="InterPro" id="IPR036388">
    <property type="entry name" value="WH-like_DNA-bd_sf"/>
</dbReference>
<dbReference type="AlphaFoldDB" id="A0A9P1BPY2"/>
<evidence type="ECO:0000259" key="2">
    <source>
        <dbReference type="PROSITE" id="PS51688"/>
    </source>
</evidence>
<name>A0A9P1BPY2_9DINO</name>
<feature type="domain" description="Peptidase S74" evidence="2">
    <location>
        <begin position="21"/>
        <end position="129"/>
    </location>
</feature>
<dbReference type="Proteomes" id="UP001152797">
    <property type="component" value="Unassembled WGS sequence"/>
</dbReference>
<organism evidence="3">
    <name type="scientific">Cladocopium goreaui</name>
    <dbReference type="NCBI Taxonomy" id="2562237"/>
    <lineage>
        <taxon>Eukaryota</taxon>
        <taxon>Sar</taxon>
        <taxon>Alveolata</taxon>
        <taxon>Dinophyceae</taxon>
        <taxon>Suessiales</taxon>
        <taxon>Symbiodiniaceae</taxon>
        <taxon>Cladocopium</taxon>
    </lineage>
</organism>
<dbReference type="PROSITE" id="PS51688">
    <property type="entry name" value="ICA"/>
    <property type="match status" value="1"/>
</dbReference>
<reference evidence="3" key="1">
    <citation type="submission" date="2022-10" db="EMBL/GenBank/DDBJ databases">
        <authorList>
            <person name="Chen Y."/>
            <person name="Dougan E. K."/>
            <person name="Chan C."/>
            <person name="Rhodes N."/>
            <person name="Thang M."/>
        </authorList>
    </citation>
    <scope>NUCLEOTIDE SEQUENCE</scope>
</reference>
<feature type="coiled-coil region" evidence="1">
    <location>
        <begin position="108"/>
        <end position="149"/>
    </location>
</feature>